<dbReference type="PANTHER" id="PTHR34009">
    <property type="entry name" value="PROTEIN STAR"/>
    <property type="match status" value="1"/>
</dbReference>
<dbReference type="GO" id="GO:0005886">
    <property type="term" value="C:plasma membrane"/>
    <property type="evidence" value="ECO:0007669"/>
    <property type="project" value="TreeGrafter"/>
</dbReference>
<evidence type="ECO:0000259" key="1">
    <source>
        <dbReference type="Pfam" id="PF05050"/>
    </source>
</evidence>
<proteinExistence type="predicted"/>
<keyword evidence="2" id="KW-0489">Methyltransferase</keyword>
<gene>
    <name evidence="2" type="ORF">F0L74_27385</name>
</gene>
<sequence length="230" mass="27125">MSRLKNMMGAMVAGLFPQLRYAVRAYSSEGEDLILKRIFHAQEEGTYVDVGAHHPFRFSNTYLFYKMKWRGINIDPMPGSRKLFQKYRPLDTNLELGVSATRQELTYAIFNEPALSTFSADKIREYSSNPQYRVVRRQQVPTWPLADILDQYLGHTHIDFLTIDAEGLDMEVLRSNNWVKYRPRYVLVESQPLELTRIEDSELCLFMEEVGYRIFAKTYYTYFFKNIHTQ</sequence>
<dbReference type="Gene3D" id="3.40.50.150">
    <property type="entry name" value="Vaccinia Virus protein VP39"/>
    <property type="match status" value="1"/>
</dbReference>
<dbReference type="AlphaFoldDB" id="A0A5B2VNM9"/>
<evidence type="ECO:0000313" key="2">
    <source>
        <dbReference type="EMBL" id="KAA2239912.1"/>
    </source>
</evidence>
<feature type="domain" description="Methyltransferase FkbM" evidence="1">
    <location>
        <begin position="49"/>
        <end position="214"/>
    </location>
</feature>
<dbReference type="InterPro" id="IPR029063">
    <property type="entry name" value="SAM-dependent_MTases_sf"/>
</dbReference>
<dbReference type="GO" id="GO:0032259">
    <property type="term" value="P:methylation"/>
    <property type="evidence" value="ECO:0007669"/>
    <property type="project" value="UniProtKB-KW"/>
</dbReference>
<comment type="caution">
    <text evidence="2">The sequence shown here is derived from an EMBL/GenBank/DDBJ whole genome shotgun (WGS) entry which is preliminary data.</text>
</comment>
<dbReference type="GO" id="GO:0006888">
    <property type="term" value="P:endoplasmic reticulum to Golgi vesicle-mediated transport"/>
    <property type="evidence" value="ECO:0007669"/>
    <property type="project" value="TreeGrafter"/>
</dbReference>
<keyword evidence="3" id="KW-1185">Reference proteome</keyword>
<dbReference type="GO" id="GO:0005737">
    <property type="term" value="C:cytoplasm"/>
    <property type="evidence" value="ECO:0007669"/>
    <property type="project" value="GOC"/>
</dbReference>
<reference evidence="2 3" key="1">
    <citation type="submission" date="2019-09" db="EMBL/GenBank/DDBJ databases">
        <title>Chitinophaga ginsengihumi sp. nov., isolated from soil of ginseng rhizosphere.</title>
        <authorList>
            <person name="Lee J."/>
        </authorList>
    </citation>
    <scope>NUCLEOTIDE SEQUENCE [LARGE SCALE GENOMIC DNA]</scope>
    <source>
        <strain evidence="2 3">BN140078</strain>
    </source>
</reference>
<dbReference type="Pfam" id="PF05050">
    <property type="entry name" value="Methyltransf_21"/>
    <property type="match status" value="1"/>
</dbReference>
<dbReference type="RefSeq" id="WP_149841089.1">
    <property type="nucleotide sequence ID" value="NZ_VUOC01000004.1"/>
</dbReference>
<evidence type="ECO:0000313" key="3">
    <source>
        <dbReference type="Proteomes" id="UP000324611"/>
    </source>
</evidence>
<reference evidence="2 3" key="2">
    <citation type="submission" date="2019-09" db="EMBL/GenBank/DDBJ databases">
        <authorList>
            <person name="Jin C."/>
        </authorList>
    </citation>
    <scope>NUCLEOTIDE SEQUENCE [LARGE SCALE GENOMIC DNA]</scope>
    <source>
        <strain evidence="2 3">BN140078</strain>
    </source>
</reference>
<dbReference type="GO" id="GO:0016197">
    <property type="term" value="P:endosomal transport"/>
    <property type="evidence" value="ECO:0007669"/>
    <property type="project" value="TreeGrafter"/>
</dbReference>
<dbReference type="EMBL" id="VUOC01000004">
    <property type="protein sequence ID" value="KAA2239912.1"/>
    <property type="molecule type" value="Genomic_DNA"/>
</dbReference>
<dbReference type="NCBIfam" id="TIGR01444">
    <property type="entry name" value="fkbM_fam"/>
    <property type="match status" value="1"/>
</dbReference>
<dbReference type="SUPFAM" id="SSF53335">
    <property type="entry name" value="S-adenosyl-L-methionine-dependent methyltransferases"/>
    <property type="match status" value="1"/>
</dbReference>
<name>A0A5B2VNM9_9BACT</name>
<dbReference type="Proteomes" id="UP000324611">
    <property type="component" value="Unassembled WGS sequence"/>
</dbReference>
<accession>A0A5B2VNM9</accession>
<dbReference type="InterPro" id="IPR053202">
    <property type="entry name" value="EGF_Rcpt_Signaling_Reg"/>
</dbReference>
<organism evidence="2 3">
    <name type="scientific">Chitinophaga agrisoli</name>
    <dbReference type="NCBI Taxonomy" id="2607653"/>
    <lineage>
        <taxon>Bacteria</taxon>
        <taxon>Pseudomonadati</taxon>
        <taxon>Bacteroidota</taxon>
        <taxon>Chitinophagia</taxon>
        <taxon>Chitinophagales</taxon>
        <taxon>Chitinophagaceae</taxon>
        <taxon>Chitinophaga</taxon>
    </lineage>
</organism>
<dbReference type="GO" id="GO:0008168">
    <property type="term" value="F:methyltransferase activity"/>
    <property type="evidence" value="ECO:0007669"/>
    <property type="project" value="UniProtKB-KW"/>
</dbReference>
<protein>
    <submittedName>
        <fullName evidence="2">FkbM family methyltransferase</fullName>
    </submittedName>
</protein>
<dbReference type="InterPro" id="IPR006342">
    <property type="entry name" value="FkbM_mtfrase"/>
</dbReference>
<dbReference type="PANTHER" id="PTHR34009:SF2">
    <property type="entry name" value="PROTEIN STAR"/>
    <property type="match status" value="1"/>
</dbReference>
<keyword evidence="2" id="KW-0808">Transferase</keyword>